<feature type="region of interest" description="Disordered" evidence="1">
    <location>
        <begin position="309"/>
        <end position="330"/>
    </location>
</feature>
<evidence type="ECO:0000313" key="3">
    <source>
        <dbReference type="Proteomes" id="UP000241818"/>
    </source>
</evidence>
<dbReference type="OrthoDB" id="5417895at2759"/>
<dbReference type="STRING" id="857342.A0A2T3BB59"/>
<dbReference type="AlphaFoldDB" id="A0A2T3BB59"/>
<feature type="region of interest" description="Disordered" evidence="1">
    <location>
        <begin position="110"/>
        <end position="192"/>
    </location>
</feature>
<gene>
    <name evidence="2" type="ORF">M430DRAFT_203903</name>
</gene>
<sequence>MGRKPNALILQHFERGAKLNDSSNRYQHTCKSCGEKFPKGRIDSLTTHLVKKCPGISLQDRQKALLELNGFSSDAARNQNGEVQLNGPTVELPIGTRNWTALETLAEVSRQIGTNDHPDGKKSRSTPDPQKQEQLEVREQYTLDNPPLSYEQHIQRGRKTSSQKQNRREQNEATLQQPTFPHLSHSRSASPNLAMAASSMAAAQAAARFIPDMVDPQLLADDSRQLLSDAANRHVSESRSLEQDFNAAGSGMSDGFFSQPHDQHGQWIMDSNLYSDPNVTNSMQGTSATASSYPRITMSGPMTTEFSTEYGNGEKPHKPKVRGKFDNSRRQEVQEVRKIGACIRCRMLKKNCSTGDPCDTCKGIEAARLWKTPCIRTRLDTILDMYALGLHSILARHDSNSQKNQVKFSNSPFHIDASHYPHTGIYATFKAIQGQKIPVEGNIDPGLSGDFPAATVRMLDDDNDDLPLKLEAYTKRMLSTFIDNETSHFVKVTLTTALELSTQNMSEWSSLLTRVLDLWASVHILVDGGGWNFSERTDLETQPGQGPLIDPTLHGKTYALLVLQLEAAAEKKAAQLSKTVINDVERDLLLSKSTGSFAHFLVAVILLHCIEKSTWLFQCWEQDEFKARWPLDKQPSHFTSQGDKVTNFLQMLLRIRKILPKTYQKADGTMGTEADSNASQYFEKCQLNYNHVLNQQTNFVFDKSNSNSFDFRFVSKLLLSNT</sequence>
<dbReference type="PANTHER" id="PTHR35392:SF2">
    <property type="entry name" value="ZN(II)2CYS6 TRANSCRIPTION FACTOR (EUROFUNG)"/>
    <property type="match status" value="1"/>
</dbReference>
<accession>A0A2T3BB59</accession>
<feature type="compositionally biased region" description="Basic and acidic residues" evidence="1">
    <location>
        <begin position="130"/>
        <end position="141"/>
    </location>
</feature>
<dbReference type="GeneID" id="36572366"/>
<dbReference type="InParanoid" id="A0A2T3BB59"/>
<protein>
    <submittedName>
        <fullName evidence="2">Uncharacterized protein</fullName>
    </submittedName>
</protein>
<name>A0A2T3BB59_AMORE</name>
<proteinExistence type="predicted"/>
<dbReference type="RefSeq" id="XP_024724155.1">
    <property type="nucleotide sequence ID" value="XM_024864285.1"/>
</dbReference>
<reference evidence="2 3" key="1">
    <citation type="journal article" date="2018" name="New Phytol.">
        <title>Comparative genomics and transcriptomics depict ericoid mycorrhizal fungi as versatile saprotrophs and plant mutualists.</title>
        <authorList>
            <person name="Martino E."/>
            <person name="Morin E."/>
            <person name="Grelet G.A."/>
            <person name="Kuo A."/>
            <person name="Kohler A."/>
            <person name="Daghino S."/>
            <person name="Barry K.W."/>
            <person name="Cichocki N."/>
            <person name="Clum A."/>
            <person name="Dockter R.B."/>
            <person name="Hainaut M."/>
            <person name="Kuo R.C."/>
            <person name="LaButti K."/>
            <person name="Lindahl B.D."/>
            <person name="Lindquist E.A."/>
            <person name="Lipzen A."/>
            <person name="Khouja H.R."/>
            <person name="Magnuson J."/>
            <person name="Murat C."/>
            <person name="Ohm R.A."/>
            <person name="Singer S.W."/>
            <person name="Spatafora J.W."/>
            <person name="Wang M."/>
            <person name="Veneault-Fourrey C."/>
            <person name="Henrissat B."/>
            <person name="Grigoriev I.V."/>
            <person name="Martin F.M."/>
            <person name="Perotto S."/>
        </authorList>
    </citation>
    <scope>NUCLEOTIDE SEQUENCE [LARGE SCALE GENOMIC DNA]</scope>
    <source>
        <strain evidence="2 3">ATCC 22711</strain>
    </source>
</reference>
<evidence type="ECO:0000256" key="1">
    <source>
        <dbReference type="SAM" id="MobiDB-lite"/>
    </source>
</evidence>
<dbReference type="InterPro" id="IPR052973">
    <property type="entry name" value="Fungal_sec-metab_reg_TF"/>
</dbReference>
<keyword evidence="3" id="KW-1185">Reference proteome</keyword>
<dbReference type="PANTHER" id="PTHR35392">
    <property type="entry name" value="ZN(II)2CYS6 TRANSCRIPTION FACTOR (EUROFUNG)-RELATED-RELATED"/>
    <property type="match status" value="1"/>
</dbReference>
<organism evidence="2 3">
    <name type="scientific">Amorphotheca resinae ATCC 22711</name>
    <dbReference type="NCBI Taxonomy" id="857342"/>
    <lineage>
        <taxon>Eukaryota</taxon>
        <taxon>Fungi</taxon>
        <taxon>Dikarya</taxon>
        <taxon>Ascomycota</taxon>
        <taxon>Pezizomycotina</taxon>
        <taxon>Leotiomycetes</taxon>
        <taxon>Helotiales</taxon>
        <taxon>Amorphothecaceae</taxon>
        <taxon>Amorphotheca</taxon>
    </lineage>
</organism>
<evidence type="ECO:0000313" key="2">
    <source>
        <dbReference type="EMBL" id="PSS25556.1"/>
    </source>
</evidence>
<dbReference type="EMBL" id="KZ679007">
    <property type="protein sequence ID" value="PSS25556.1"/>
    <property type="molecule type" value="Genomic_DNA"/>
</dbReference>
<dbReference type="Proteomes" id="UP000241818">
    <property type="component" value="Unassembled WGS sequence"/>
</dbReference>